<evidence type="ECO:0000256" key="3">
    <source>
        <dbReference type="ARBA" id="ARBA00022553"/>
    </source>
</evidence>
<keyword evidence="6" id="KW-0010">Activator</keyword>
<dbReference type="HOGENOM" id="CLU_000445_90_1_6"/>
<dbReference type="NCBIfam" id="NF007685">
    <property type="entry name" value="PRK10360.1"/>
    <property type="match status" value="1"/>
</dbReference>
<proteinExistence type="predicted"/>
<comment type="function">
    <text evidence="8">Part of the UhpABC signaling cascade that controls the expression of the hexose phosphate transporter UhpT. Activates the transcription of the uhpT gene. Acts by binding specifically to the uhpT promoter region.</text>
</comment>
<dbReference type="PROSITE" id="PS00622">
    <property type="entry name" value="HTH_LUXR_1"/>
    <property type="match status" value="1"/>
</dbReference>
<dbReference type="InterPro" id="IPR011006">
    <property type="entry name" value="CheY-like_superfamily"/>
</dbReference>
<dbReference type="InterPro" id="IPR001789">
    <property type="entry name" value="Sig_transdc_resp-reg_receiver"/>
</dbReference>
<gene>
    <name evidence="13" type="primary">YPO1576</name>
    <name evidence="13" type="ordered locus">PBPRA2347</name>
</gene>
<evidence type="ECO:0000256" key="4">
    <source>
        <dbReference type="ARBA" id="ARBA00023015"/>
    </source>
</evidence>
<dbReference type="InterPro" id="IPR039420">
    <property type="entry name" value="WalR-like"/>
</dbReference>
<sequence length="231" mass="24949">MFCCIFSTLLAMKDGCSLASFLHFLGYLQMIKVALVDDHIIVRSGFAQLLSLESDINVVGEFGSALEARKGLPGSDADVCILDISMPDESGLSLLADLPSGISCIMLSVHDSAAIVEKALESGARGYLTKRCSPDELVQAVRTVASGGCYLTPDLTMKLVTPNRSRQPIEQLTKRERQIGEMLALGLDVKAVAVRLGLSHKTVHVHRANAMDKLNVKNNVELAKCFESETV</sequence>
<evidence type="ECO:0000259" key="11">
    <source>
        <dbReference type="PROSITE" id="PS50043"/>
    </source>
</evidence>
<organism evidence="13 14">
    <name type="scientific">Photobacterium profundum (strain SS9)</name>
    <dbReference type="NCBI Taxonomy" id="298386"/>
    <lineage>
        <taxon>Bacteria</taxon>
        <taxon>Pseudomonadati</taxon>
        <taxon>Pseudomonadota</taxon>
        <taxon>Gammaproteobacteria</taxon>
        <taxon>Vibrionales</taxon>
        <taxon>Vibrionaceae</taxon>
        <taxon>Photobacterium</taxon>
    </lineage>
</organism>
<dbReference type="eggNOG" id="COG2197">
    <property type="taxonomic scope" value="Bacteria"/>
</dbReference>
<keyword evidence="4" id="KW-0805">Transcription regulation</keyword>
<dbReference type="Gene3D" id="3.40.50.2300">
    <property type="match status" value="1"/>
</dbReference>
<reference evidence="14" key="1">
    <citation type="journal article" date="2005" name="Science">
        <title>Life at depth: Photobacterium profundum genome sequence and expression analysis.</title>
        <authorList>
            <person name="Vezzi A."/>
            <person name="Campanaro S."/>
            <person name="D'Angelo M."/>
            <person name="Simonato F."/>
            <person name="Vitulo N."/>
            <person name="Lauro F.M."/>
            <person name="Cestaro A."/>
            <person name="Malacrida G."/>
            <person name="Simionati B."/>
            <person name="Cannata N."/>
            <person name="Romualdi C."/>
            <person name="Bartlett D.H."/>
            <person name="Valle G."/>
        </authorList>
    </citation>
    <scope>NUCLEOTIDE SEQUENCE [LARGE SCALE GENOMIC DNA]</scope>
    <source>
        <strain evidence="14">ATCC BAA-1253 / SS9</strain>
    </source>
</reference>
<dbReference type="SMART" id="SM00421">
    <property type="entry name" value="HTH_LUXR"/>
    <property type="match status" value="1"/>
</dbReference>
<evidence type="ECO:0000313" key="13">
    <source>
        <dbReference type="EMBL" id="CAG20732.1"/>
    </source>
</evidence>
<dbReference type="GO" id="GO:0003677">
    <property type="term" value="F:DNA binding"/>
    <property type="evidence" value="ECO:0007669"/>
    <property type="project" value="UniProtKB-KW"/>
</dbReference>
<dbReference type="GO" id="GO:0005737">
    <property type="term" value="C:cytoplasm"/>
    <property type="evidence" value="ECO:0007669"/>
    <property type="project" value="UniProtKB-SubCell"/>
</dbReference>
<evidence type="ECO:0000256" key="10">
    <source>
        <dbReference type="PROSITE-ProRule" id="PRU00169"/>
    </source>
</evidence>
<dbReference type="CDD" id="cd06170">
    <property type="entry name" value="LuxR_C_like"/>
    <property type="match status" value="1"/>
</dbReference>
<dbReference type="EMBL" id="CR378670">
    <property type="protein sequence ID" value="CAG20732.1"/>
    <property type="molecule type" value="Genomic_DNA"/>
</dbReference>
<dbReference type="KEGG" id="ppr:PBPRA2347"/>
<dbReference type="SUPFAM" id="SSF46894">
    <property type="entry name" value="C-terminal effector domain of the bipartite response regulators"/>
    <property type="match status" value="1"/>
</dbReference>
<comment type="subcellular location">
    <subcellularLocation>
        <location evidence="1">Cytoplasm</location>
    </subcellularLocation>
</comment>
<evidence type="ECO:0000256" key="8">
    <source>
        <dbReference type="ARBA" id="ARBA00037416"/>
    </source>
</evidence>
<dbReference type="Proteomes" id="UP000000593">
    <property type="component" value="Chromosome 1"/>
</dbReference>
<dbReference type="CDD" id="cd17535">
    <property type="entry name" value="REC_NarL-like"/>
    <property type="match status" value="1"/>
</dbReference>
<dbReference type="GO" id="GO:0006355">
    <property type="term" value="P:regulation of DNA-templated transcription"/>
    <property type="evidence" value="ECO:0007669"/>
    <property type="project" value="InterPro"/>
</dbReference>
<dbReference type="InterPro" id="IPR016032">
    <property type="entry name" value="Sig_transdc_resp-reg_C-effctor"/>
</dbReference>
<dbReference type="Pfam" id="PF00072">
    <property type="entry name" value="Response_reg"/>
    <property type="match status" value="1"/>
</dbReference>
<dbReference type="PROSITE" id="PS50110">
    <property type="entry name" value="RESPONSE_REGULATORY"/>
    <property type="match status" value="1"/>
</dbReference>
<evidence type="ECO:0000313" key="14">
    <source>
        <dbReference type="Proteomes" id="UP000000593"/>
    </source>
</evidence>
<evidence type="ECO:0000256" key="1">
    <source>
        <dbReference type="ARBA" id="ARBA00004496"/>
    </source>
</evidence>
<evidence type="ECO:0000259" key="12">
    <source>
        <dbReference type="PROSITE" id="PS50110"/>
    </source>
</evidence>
<dbReference type="SUPFAM" id="SSF52172">
    <property type="entry name" value="CheY-like"/>
    <property type="match status" value="1"/>
</dbReference>
<dbReference type="PANTHER" id="PTHR43214">
    <property type="entry name" value="TWO-COMPONENT RESPONSE REGULATOR"/>
    <property type="match status" value="1"/>
</dbReference>
<evidence type="ECO:0000256" key="7">
    <source>
        <dbReference type="ARBA" id="ARBA00023163"/>
    </source>
</evidence>
<keyword evidence="14" id="KW-1185">Reference proteome</keyword>
<name>Q6LPP4_PHOPR</name>
<keyword evidence="5" id="KW-0238">DNA-binding</keyword>
<protein>
    <recommendedName>
        <fullName evidence="9">Transcriptional regulatory protein UhpA</fullName>
    </recommendedName>
</protein>
<evidence type="ECO:0000256" key="9">
    <source>
        <dbReference type="ARBA" id="ARBA00040539"/>
    </source>
</evidence>
<dbReference type="AlphaFoldDB" id="Q6LPP4"/>
<dbReference type="GO" id="GO:0000160">
    <property type="term" value="P:phosphorelay signal transduction system"/>
    <property type="evidence" value="ECO:0007669"/>
    <property type="project" value="UniProtKB-KW"/>
</dbReference>
<dbReference type="InterPro" id="IPR000792">
    <property type="entry name" value="Tscrpt_reg_LuxR_C"/>
</dbReference>
<accession>Q6LPP4</accession>
<evidence type="ECO:0000256" key="5">
    <source>
        <dbReference type="ARBA" id="ARBA00023125"/>
    </source>
</evidence>
<dbReference type="PRINTS" id="PR00038">
    <property type="entry name" value="HTHLUXR"/>
</dbReference>
<evidence type="ECO:0000256" key="6">
    <source>
        <dbReference type="ARBA" id="ARBA00023159"/>
    </source>
</evidence>
<evidence type="ECO:0000256" key="2">
    <source>
        <dbReference type="ARBA" id="ARBA00022490"/>
    </source>
</evidence>
<keyword evidence="7" id="KW-0804">Transcription</keyword>
<dbReference type="Pfam" id="PF00196">
    <property type="entry name" value="GerE"/>
    <property type="match status" value="1"/>
</dbReference>
<feature type="domain" description="Response regulatory" evidence="12">
    <location>
        <begin position="32"/>
        <end position="145"/>
    </location>
</feature>
<feature type="domain" description="HTH luxR-type" evidence="11">
    <location>
        <begin position="165"/>
        <end position="230"/>
    </location>
</feature>
<dbReference type="PANTHER" id="PTHR43214:SF22">
    <property type="entry name" value="TRANSCRIPTIONAL REGULATORY PROTEIN UHPA"/>
    <property type="match status" value="1"/>
</dbReference>
<dbReference type="InterPro" id="IPR058245">
    <property type="entry name" value="NreC/VraR/RcsB-like_REC"/>
</dbReference>
<dbReference type="STRING" id="298386.PBPRA2347"/>
<keyword evidence="3 10" id="KW-0597">Phosphoprotein</keyword>
<keyword evidence="2" id="KW-0963">Cytoplasm</keyword>
<dbReference type="PROSITE" id="PS50043">
    <property type="entry name" value="HTH_LUXR_2"/>
    <property type="match status" value="1"/>
</dbReference>
<feature type="modified residue" description="4-aspartylphosphate" evidence="10">
    <location>
        <position position="83"/>
    </location>
</feature>
<dbReference type="SMART" id="SM00448">
    <property type="entry name" value="REC"/>
    <property type="match status" value="1"/>
</dbReference>